<gene>
    <name evidence="3" type="ORF">ACJRO7_032926</name>
</gene>
<comment type="caution">
    <text evidence="3">The sequence shown here is derived from an EMBL/GenBank/DDBJ whole genome shotgun (WGS) entry which is preliminary data.</text>
</comment>
<feature type="region of interest" description="Disordered" evidence="1">
    <location>
        <begin position="1"/>
        <end position="23"/>
    </location>
</feature>
<keyword evidence="4" id="KW-1185">Reference proteome</keyword>
<feature type="transmembrane region" description="Helical" evidence="2">
    <location>
        <begin position="39"/>
        <end position="59"/>
    </location>
</feature>
<evidence type="ECO:0000256" key="2">
    <source>
        <dbReference type="SAM" id="Phobius"/>
    </source>
</evidence>
<evidence type="ECO:0000313" key="3">
    <source>
        <dbReference type="EMBL" id="KAL3728253.1"/>
    </source>
</evidence>
<dbReference type="AlphaFoldDB" id="A0ABD3JMR9"/>
<feature type="transmembrane region" description="Helical" evidence="2">
    <location>
        <begin position="94"/>
        <end position="122"/>
    </location>
</feature>
<keyword evidence="2" id="KW-0812">Transmembrane</keyword>
<dbReference type="Proteomes" id="UP001634007">
    <property type="component" value="Unassembled WGS sequence"/>
</dbReference>
<keyword evidence="2" id="KW-0472">Membrane</keyword>
<organism evidence="3 4">
    <name type="scientific">Eucalyptus globulus</name>
    <name type="common">Tasmanian blue gum</name>
    <dbReference type="NCBI Taxonomy" id="34317"/>
    <lineage>
        <taxon>Eukaryota</taxon>
        <taxon>Viridiplantae</taxon>
        <taxon>Streptophyta</taxon>
        <taxon>Embryophyta</taxon>
        <taxon>Tracheophyta</taxon>
        <taxon>Spermatophyta</taxon>
        <taxon>Magnoliopsida</taxon>
        <taxon>eudicotyledons</taxon>
        <taxon>Gunneridae</taxon>
        <taxon>Pentapetalae</taxon>
        <taxon>rosids</taxon>
        <taxon>malvids</taxon>
        <taxon>Myrtales</taxon>
        <taxon>Myrtaceae</taxon>
        <taxon>Myrtoideae</taxon>
        <taxon>Eucalypteae</taxon>
        <taxon>Eucalyptus</taxon>
    </lineage>
</organism>
<reference evidence="3 4" key="1">
    <citation type="submission" date="2024-11" db="EMBL/GenBank/DDBJ databases">
        <title>Chromosome-level genome assembly of Eucalyptus globulus Labill. provides insights into its genome evolution.</title>
        <authorList>
            <person name="Li X."/>
        </authorList>
    </citation>
    <scope>NUCLEOTIDE SEQUENCE [LARGE SCALE GENOMIC DNA]</scope>
    <source>
        <strain evidence="3">CL2024</strain>
        <tissue evidence="3">Fresh tender leaves</tissue>
    </source>
</reference>
<accession>A0ABD3JMR9</accession>
<name>A0ABD3JMR9_EUCGL</name>
<keyword evidence="2" id="KW-1133">Transmembrane helix</keyword>
<sequence>MPPMRKMSAQPTGTPPSDESPSSAPSDCIFPVIFVLSKAVVAVIAVMFFTVVLLSVILFPRCFILETPLPPDAAQPASRPLCDDTPGHGLVGALMAFVTLGVFVMYFLFYLIGLAIVVWHVLDWFNLRLPAKVRKQLMDRPGPVLPLVGCPRRGYRCGGKGSSQGRDFMRPDRPDWVARSERSDFYKISLTVAADGGGGASWVSVQEARPAISLFSISLIKFSPPCNDEIY</sequence>
<dbReference type="EMBL" id="JBJKBG010000008">
    <property type="protein sequence ID" value="KAL3728253.1"/>
    <property type="molecule type" value="Genomic_DNA"/>
</dbReference>
<evidence type="ECO:0000256" key="1">
    <source>
        <dbReference type="SAM" id="MobiDB-lite"/>
    </source>
</evidence>
<protein>
    <submittedName>
        <fullName evidence="3">Uncharacterized protein</fullName>
    </submittedName>
</protein>
<proteinExistence type="predicted"/>
<evidence type="ECO:0000313" key="4">
    <source>
        <dbReference type="Proteomes" id="UP001634007"/>
    </source>
</evidence>